<dbReference type="OrthoDB" id="9777090at2"/>
<dbReference type="AlphaFoldDB" id="A0A4R7ES15"/>
<evidence type="ECO:0000256" key="1">
    <source>
        <dbReference type="SAM" id="SignalP"/>
    </source>
</evidence>
<comment type="caution">
    <text evidence="3">The sequence shown here is derived from an EMBL/GenBank/DDBJ whole genome shotgun (WGS) entry which is preliminary data.</text>
</comment>
<dbReference type="EMBL" id="SOAG01000053">
    <property type="protein sequence ID" value="TDS50606.1"/>
    <property type="molecule type" value="Genomic_DNA"/>
</dbReference>
<dbReference type="InterPro" id="IPR022742">
    <property type="entry name" value="Hydrolase_4"/>
</dbReference>
<dbReference type="Pfam" id="PF12146">
    <property type="entry name" value="Hydrolase_4"/>
    <property type="match status" value="1"/>
</dbReference>
<accession>A0A4R7ES15</accession>
<organism evidence="3 4">
    <name type="scientific">Myroides indicus</name>
    <dbReference type="NCBI Taxonomy" id="1323422"/>
    <lineage>
        <taxon>Bacteria</taxon>
        <taxon>Pseudomonadati</taxon>
        <taxon>Bacteroidota</taxon>
        <taxon>Flavobacteriia</taxon>
        <taxon>Flavobacteriales</taxon>
        <taxon>Flavobacteriaceae</taxon>
        <taxon>Myroides</taxon>
    </lineage>
</organism>
<evidence type="ECO:0000313" key="3">
    <source>
        <dbReference type="EMBL" id="TDS50606.1"/>
    </source>
</evidence>
<keyword evidence="1" id="KW-0732">Signal</keyword>
<reference evidence="3 4" key="1">
    <citation type="submission" date="2019-03" db="EMBL/GenBank/DDBJ databases">
        <title>Genomic Encyclopedia of Archaeal and Bacterial Type Strains, Phase II (KMG-II): from individual species to whole genera.</title>
        <authorList>
            <person name="Goeker M."/>
        </authorList>
    </citation>
    <scope>NUCLEOTIDE SEQUENCE [LARGE SCALE GENOMIC DNA]</scope>
    <source>
        <strain evidence="3 4">DSM 28213</strain>
    </source>
</reference>
<feature type="chain" id="PRO_5020688899" description="Serine aminopeptidase S33 domain-containing protein" evidence="1">
    <location>
        <begin position="20"/>
        <end position="279"/>
    </location>
</feature>
<protein>
    <recommendedName>
        <fullName evidence="2">Serine aminopeptidase S33 domain-containing protein</fullName>
    </recommendedName>
</protein>
<sequence>MNKLLTTLLLFLIALSSFAVNPVKEYIDHPENTKMKYEEVDILTSDKYTLKSWICFPNKEDDLHRVLILSYGDTGNMSYWLRQTLEIVKQGYTVVMFDYRGFGKSQAFDTDENTLYYDEFTSDLEAVLKYTKSRFKQKTGIWALSMGTVVATNLYAEESFDYMIAEGFVASPKEITQKINKHLTKQMVLPPSAEQYEKKLSRLSLPILLFAGDRDGLTTPEDSYRVKFLNPKSDIVIFKGGHLQGFQALSKDYHGQRYIEAINKFYNTVFLENSTSANH</sequence>
<dbReference type="Gene3D" id="3.40.50.1820">
    <property type="entry name" value="alpha/beta hydrolase"/>
    <property type="match status" value="1"/>
</dbReference>
<dbReference type="PANTHER" id="PTHR12277">
    <property type="entry name" value="ALPHA/BETA HYDROLASE DOMAIN-CONTAINING PROTEIN"/>
    <property type="match status" value="1"/>
</dbReference>
<gene>
    <name evidence="3" type="ORF">C8P70_1533</name>
</gene>
<evidence type="ECO:0000313" key="4">
    <source>
        <dbReference type="Proteomes" id="UP000295215"/>
    </source>
</evidence>
<name>A0A4R7ES15_9FLAO</name>
<dbReference type="RefSeq" id="WP_133713811.1">
    <property type="nucleotide sequence ID" value="NZ_SOAG01000053.1"/>
</dbReference>
<dbReference type="Proteomes" id="UP000295215">
    <property type="component" value="Unassembled WGS sequence"/>
</dbReference>
<feature type="domain" description="Serine aminopeptidase S33" evidence="2">
    <location>
        <begin position="86"/>
        <end position="158"/>
    </location>
</feature>
<proteinExistence type="predicted"/>
<dbReference type="SUPFAM" id="SSF53474">
    <property type="entry name" value="alpha/beta-Hydrolases"/>
    <property type="match status" value="1"/>
</dbReference>
<evidence type="ECO:0000259" key="2">
    <source>
        <dbReference type="Pfam" id="PF12146"/>
    </source>
</evidence>
<dbReference type="PANTHER" id="PTHR12277:SF81">
    <property type="entry name" value="PROTEIN ABHD13"/>
    <property type="match status" value="1"/>
</dbReference>
<keyword evidence="4" id="KW-1185">Reference proteome</keyword>
<dbReference type="InterPro" id="IPR029058">
    <property type="entry name" value="AB_hydrolase_fold"/>
</dbReference>
<feature type="signal peptide" evidence="1">
    <location>
        <begin position="1"/>
        <end position="19"/>
    </location>
</feature>